<evidence type="ECO:0000256" key="2">
    <source>
        <dbReference type="SAM" id="Phobius"/>
    </source>
</evidence>
<keyword evidence="2" id="KW-0812">Transmembrane</keyword>
<organism evidence="4">
    <name type="scientific">Caenorhabditis remanei</name>
    <name type="common">Caenorhabditis vulgaris</name>
    <dbReference type="NCBI Taxonomy" id="31234"/>
    <lineage>
        <taxon>Eukaryota</taxon>
        <taxon>Metazoa</taxon>
        <taxon>Ecdysozoa</taxon>
        <taxon>Nematoda</taxon>
        <taxon>Chromadorea</taxon>
        <taxon>Rhabditida</taxon>
        <taxon>Rhabditina</taxon>
        <taxon>Rhabditomorpha</taxon>
        <taxon>Rhabditoidea</taxon>
        <taxon>Rhabditidae</taxon>
        <taxon>Peloderinae</taxon>
        <taxon>Caenorhabditis</taxon>
    </lineage>
</organism>
<accession>E3NR89</accession>
<dbReference type="HOGENOM" id="CLU_2374733_0_0_1"/>
<protein>
    <submittedName>
        <fullName evidence="3">Uncharacterized protein</fullName>
    </submittedName>
</protein>
<sequence>MIPMKRRFTQGSFTMGLGKRGGRGKASTWDSENDQLINKFSLSIDVSSYPAQLTITQREVKIVVPQYYNSFFSISLSLFLIFILFDSAASSTLVL</sequence>
<feature type="transmembrane region" description="Helical" evidence="2">
    <location>
        <begin position="67"/>
        <end position="85"/>
    </location>
</feature>
<keyword evidence="2" id="KW-0472">Membrane</keyword>
<keyword evidence="4" id="KW-1185">Reference proteome</keyword>
<dbReference type="EMBL" id="DS269673">
    <property type="protein sequence ID" value="EFO87308.1"/>
    <property type="molecule type" value="Genomic_DNA"/>
</dbReference>
<gene>
    <name evidence="3" type="ORF">CRE_15196</name>
</gene>
<proteinExistence type="predicted"/>
<dbReference type="AlphaFoldDB" id="E3NR89"/>
<dbReference type="InParanoid" id="E3NR89"/>
<feature type="region of interest" description="Disordered" evidence="1">
    <location>
        <begin position="1"/>
        <end position="29"/>
    </location>
</feature>
<evidence type="ECO:0000313" key="3">
    <source>
        <dbReference type="EMBL" id="EFO87308.1"/>
    </source>
</evidence>
<evidence type="ECO:0000313" key="4">
    <source>
        <dbReference type="Proteomes" id="UP000008281"/>
    </source>
</evidence>
<reference evidence="3" key="1">
    <citation type="submission" date="2007-07" db="EMBL/GenBank/DDBJ databases">
        <title>PCAP assembly of the Caenorhabditis remanei genome.</title>
        <authorList>
            <consortium name="The Caenorhabditis remanei Sequencing Consortium"/>
            <person name="Wilson R.K."/>
        </authorList>
    </citation>
    <scope>NUCLEOTIDE SEQUENCE [LARGE SCALE GENOMIC DNA]</scope>
    <source>
        <strain evidence="3">PB4641</strain>
    </source>
</reference>
<keyword evidence="2" id="KW-1133">Transmembrane helix</keyword>
<dbReference type="Proteomes" id="UP000008281">
    <property type="component" value="Unassembled WGS sequence"/>
</dbReference>
<evidence type="ECO:0000256" key="1">
    <source>
        <dbReference type="SAM" id="MobiDB-lite"/>
    </source>
</evidence>
<name>E3NR89_CAERE</name>